<keyword evidence="2" id="KW-1185">Reference proteome</keyword>
<organism evidence="1 2">
    <name type="scientific">Schaalia cardiffensis F0333</name>
    <dbReference type="NCBI Taxonomy" id="888050"/>
    <lineage>
        <taxon>Bacteria</taxon>
        <taxon>Bacillati</taxon>
        <taxon>Actinomycetota</taxon>
        <taxon>Actinomycetes</taxon>
        <taxon>Actinomycetales</taxon>
        <taxon>Actinomycetaceae</taxon>
        <taxon>Schaalia</taxon>
    </lineage>
</organism>
<dbReference type="Proteomes" id="UP000013015">
    <property type="component" value="Unassembled WGS sequence"/>
</dbReference>
<sequence>MNTPGGEFHPGGEGRGEAWKRWPRPSALGCFLLWCGGFGCY</sequence>
<evidence type="ECO:0000313" key="1">
    <source>
        <dbReference type="EMBL" id="ENO17832.1"/>
    </source>
</evidence>
<dbReference type="EMBL" id="AQHZ01000024">
    <property type="protein sequence ID" value="ENO17832.1"/>
    <property type="molecule type" value="Genomic_DNA"/>
</dbReference>
<evidence type="ECO:0000313" key="2">
    <source>
        <dbReference type="Proteomes" id="UP000013015"/>
    </source>
</evidence>
<proteinExistence type="predicted"/>
<gene>
    <name evidence="1" type="ORF">HMPREF9004_1742</name>
</gene>
<dbReference type="AlphaFoldDB" id="N6X325"/>
<name>N6X325_9ACTO</name>
<accession>N6X325</accession>
<dbReference type="HOGENOM" id="CLU_3264326_0_0_11"/>
<protein>
    <submittedName>
        <fullName evidence="1">Uncharacterized protein</fullName>
    </submittedName>
</protein>
<dbReference type="STRING" id="888050.HMPREF9004_1742"/>
<reference evidence="1 2" key="1">
    <citation type="submission" date="2013-03" db="EMBL/GenBank/DDBJ databases">
        <title>Reference genome for the Human Microbiome Project.</title>
        <authorList>
            <person name="Aqrawi P."/>
            <person name="Ayvaz T."/>
            <person name="Bess C."/>
            <person name="Blankenburg K."/>
            <person name="Coyle M."/>
            <person name="Deng J."/>
            <person name="Forbes L."/>
            <person name="Fowler G."/>
            <person name="Francisco L."/>
            <person name="Fu Q."/>
            <person name="Gibbs R."/>
            <person name="Gross S."/>
            <person name="Gubbala S."/>
            <person name="Hale W."/>
            <person name="Hemphill L."/>
            <person name="Highlander S."/>
            <person name="Hirani K."/>
            <person name="Jackson L."/>
            <person name="Jakkamsetti A."/>
            <person name="Javaid M."/>
            <person name="Jayaseelan J.C."/>
            <person name="Jiang H."/>
            <person name="Joshi V."/>
            <person name="Korchina V."/>
            <person name="Kovar C."/>
            <person name="Lara F."/>
            <person name="Lee S."/>
            <person name="Liu Y."/>
            <person name="Mata R."/>
            <person name="Mathew T."/>
            <person name="Munidasa M."/>
            <person name="Muzny D."/>
            <person name="Nazareth L."/>
            <person name="Ngo R."/>
            <person name="Nguyen L."/>
            <person name="Nguyen N."/>
            <person name="Okwuonu G."/>
            <person name="Ongeri F."/>
            <person name="Palculict T."/>
            <person name="Patil S."/>
            <person name="Petrosino J."/>
            <person name="Pham C."/>
            <person name="Pham P."/>
            <person name="Pu L.-L."/>
            <person name="Qin X."/>
            <person name="Qu J."/>
            <person name="Reid J."/>
            <person name="Ross M."/>
            <person name="Ruth R."/>
            <person name="Saada N."/>
            <person name="San Lucas F."/>
            <person name="Santibanez J."/>
            <person name="Shang Y."/>
            <person name="Simmons D."/>
            <person name="Song X.-Z."/>
            <person name="Tang L.-Y."/>
            <person name="Thornton R."/>
            <person name="Warren J."/>
            <person name="Weissenberger G."/>
            <person name="Wilczek-Boney K."/>
            <person name="Worley K."/>
            <person name="Youmans B."/>
            <person name="Zhang J."/>
            <person name="Zhang L."/>
            <person name="Zhao Z."/>
            <person name="Zhou C."/>
            <person name="Zhu D."/>
            <person name="Zhu Y."/>
        </authorList>
    </citation>
    <scope>NUCLEOTIDE SEQUENCE [LARGE SCALE GENOMIC DNA]</scope>
    <source>
        <strain evidence="1 2">F0333</strain>
    </source>
</reference>
<comment type="caution">
    <text evidence="1">The sequence shown here is derived from an EMBL/GenBank/DDBJ whole genome shotgun (WGS) entry which is preliminary data.</text>
</comment>